<dbReference type="Gene3D" id="3.30.2310.20">
    <property type="entry name" value="RelE-like"/>
    <property type="match status" value="1"/>
</dbReference>
<proteinExistence type="predicted"/>
<keyword evidence="3" id="KW-1185">Reference proteome</keyword>
<dbReference type="EMBL" id="CP020370">
    <property type="protein sequence ID" value="AUB82243.1"/>
    <property type="molecule type" value="Genomic_DNA"/>
</dbReference>
<protein>
    <recommendedName>
        <fullName evidence="4">Plasmid stabilization protein ParE</fullName>
    </recommendedName>
</protein>
<evidence type="ECO:0008006" key="4">
    <source>
        <dbReference type="Google" id="ProtNLM"/>
    </source>
</evidence>
<dbReference type="InterPro" id="IPR007712">
    <property type="entry name" value="RelE/ParE_toxin"/>
</dbReference>
<sequence length="97" mass="10767">MSRLERLLILSPKAADDFADIVQYSLETWGEAQAEAYRDILDKAPLAIQDNPQIGRGRPELSAQHLIFPGEPVLTGGIDLVGEYRFCSLTVKVRTNP</sequence>
<evidence type="ECO:0000313" key="2">
    <source>
        <dbReference type="EMBL" id="AUB82243.1"/>
    </source>
</evidence>
<dbReference type="InterPro" id="IPR035093">
    <property type="entry name" value="RelE/ParE_toxin_dom_sf"/>
</dbReference>
<evidence type="ECO:0000256" key="1">
    <source>
        <dbReference type="ARBA" id="ARBA00022649"/>
    </source>
</evidence>
<dbReference type="OrthoDB" id="516834at2"/>
<dbReference type="KEGG" id="tsy:THSYN_15660"/>
<dbReference type="RefSeq" id="WP_100919980.1">
    <property type="nucleotide sequence ID" value="NZ_CP020370.1"/>
</dbReference>
<reference evidence="2 3" key="1">
    <citation type="submission" date="2017-03" db="EMBL/GenBank/DDBJ databases">
        <title>Complete genome sequence of Candidatus 'Thiodictyon syntrophicum' sp. nov. strain Cad16T, a photolithoautotroph purple sulfur bacterium isolated from an alpine meromictic lake.</title>
        <authorList>
            <person name="Luedin S.M."/>
            <person name="Pothier J.F."/>
            <person name="Danza F."/>
            <person name="Storelli N."/>
            <person name="Wittwer M."/>
            <person name="Tonolla M."/>
        </authorList>
    </citation>
    <scope>NUCLEOTIDE SEQUENCE [LARGE SCALE GENOMIC DNA]</scope>
    <source>
        <strain evidence="2 3">Cad16T</strain>
    </source>
</reference>
<gene>
    <name evidence="2" type="ORF">THSYN_15660</name>
</gene>
<organism evidence="2 3">
    <name type="scientific">Candidatus Thiodictyon syntrophicum</name>
    <dbReference type="NCBI Taxonomy" id="1166950"/>
    <lineage>
        <taxon>Bacteria</taxon>
        <taxon>Pseudomonadati</taxon>
        <taxon>Pseudomonadota</taxon>
        <taxon>Gammaproteobacteria</taxon>
        <taxon>Chromatiales</taxon>
        <taxon>Chromatiaceae</taxon>
        <taxon>Thiodictyon</taxon>
    </lineage>
</organism>
<evidence type="ECO:0000313" key="3">
    <source>
        <dbReference type="Proteomes" id="UP000232638"/>
    </source>
</evidence>
<dbReference type="Pfam" id="PF05016">
    <property type="entry name" value="ParE_toxin"/>
    <property type="match status" value="1"/>
</dbReference>
<dbReference type="AlphaFoldDB" id="A0A2K8U9K1"/>
<dbReference type="Proteomes" id="UP000232638">
    <property type="component" value="Chromosome"/>
</dbReference>
<name>A0A2K8U9K1_9GAMM</name>
<keyword evidence="1" id="KW-1277">Toxin-antitoxin system</keyword>
<accession>A0A2K8U9K1</accession>